<dbReference type="GO" id="GO:0003735">
    <property type="term" value="F:structural constituent of ribosome"/>
    <property type="evidence" value="ECO:0007669"/>
    <property type="project" value="InterPro"/>
</dbReference>
<dbReference type="PANTHER" id="PTHR10792">
    <property type="entry name" value="60S RIBOSOMAL PROTEIN L24"/>
    <property type="match status" value="1"/>
</dbReference>
<comment type="similarity">
    <text evidence="1">Belongs to the eukaryotic ribosomal protein eL24 family.</text>
</comment>
<dbReference type="InterPro" id="IPR011017">
    <property type="entry name" value="TRASH_dom"/>
</dbReference>
<dbReference type="InterPro" id="IPR000988">
    <property type="entry name" value="Ribosomal_eL24-rel_N"/>
</dbReference>
<organism evidence="5">
    <name type="scientific">Prasinoderma coloniale</name>
    <dbReference type="NCBI Taxonomy" id="156133"/>
    <lineage>
        <taxon>Eukaryota</taxon>
        <taxon>Viridiplantae</taxon>
        <taxon>Prasinodermophyta</taxon>
        <taxon>Prasinodermophyceae</taxon>
        <taxon>Prasinodermales</taxon>
        <taxon>Prasinodermaceae</taxon>
        <taxon>Prasinoderma</taxon>
    </lineage>
</organism>
<accession>A0A7R9TN74</accession>
<dbReference type="CDD" id="cd00472">
    <property type="entry name" value="Ribosomal_L24e_L24"/>
    <property type="match status" value="1"/>
</dbReference>
<dbReference type="GO" id="GO:0042273">
    <property type="term" value="P:ribosomal large subunit biogenesis"/>
    <property type="evidence" value="ECO:0007669"/>
    <property type="project" value="TreeGrafter"/>
</dbReference>
<evidence type="ECO:0000256" key="1">
    <source>
        <dbReference type="ARBA" id="ARBA00005647"/>
    </source>
</evidence>
<dbReference type="GO" id="GO:0005730">
    <property type="term" value="C:nucleolus"/>
    <property type="evidence" value="ECO:0007669"/>
    <property type="project" value="TreeGrafter"/>
</dbReference>
<dbReference type="AlphaFoldDB" id="A0A7R9TN74"/>
<gene>
    <name evidence="5" type="ORF">PCOL08062_LOCUS6523</name>
</gene>
<dbReference type="PANTHER" id="PTHR10792:SF8">
    <property type="entry name" value="RIBOSOME BIOGENESIS PROTEIN RLP24-RELATED"/>
    <property type="match status" value="1"/>
</dbReference>
<dbReference type="SMART" id="SM00746">
    <property type="entry name" value="TRASH"/>
    <property type="match status" value="1"/>
</dbReference>
<evidence type="ECO:0000256" key="2">
    <source>
        <dbReference type="ARBA" id="ARBA00022517"/>
    </source>
</evidence>
<dbReference type="FunFam" id="2.30.170.20:FF:000001">
    <property type="entry name" value="probable ribosome biogenesis protein RLP24"/>
    <property type="match status" value="1"/>
</dbReference>
<dbReference type="InterPro" id="IPR056366">
    <property type="entry name" value="Ribosomal_eL24"/>
</dbReference>
<dbReference type="Gene3D" id="2.30.170.20">
    <property type="entry name" value="Ribosomal protein L24e"/>
    <property type="match status" value="1"/>
</dbReference>
<sequence length="179" mass="21175">MRIEPCWFCSSPCYPGHGITYVRNDSKIFRFCRSKCHNNFKMKRNPRKLKWTKAYRRTHGKELTVDTTFELERKRNRPVRYNREVTQKTVKAMKRILEVRAKREKRFYENRMAGRAAKETADARREIEQNISLVQAPEALRKKAADADADVAIKEAEAPKREKVRVSRRKAKVADAMEE</sequence>
<reference evidence="5" key="1">
    <citation type="submission" date="2021-01" db="EMBL/GenBank/DDBJ databases">
        <authorList>
            <person name="Corre E."/>
            <person name="Pelletier E."/>
            <person name="Niang G."/>
            <person name="Scheremetjew M."/>
            <person name="Finn R."/>
            <person name="Kale V."/>
            <person name="Holt S."/>
            <person name="Cochrane G."/>
            <person name="Meng A."/>
            <person name="Brown T."/>
            <person name="Cohen L."/>
        </authorList>
    </citation>
    <scope>NUCLEOTIDE SEQUENCE</scope>
    <source>
        <strain evidence="5">CCMP1413</strain>
    </source>
</reference>
<feature type="region of interest" description="Disordered" evidence="3">
    <location>
        <begin position="158"/>
        <end position="179"/>
    </location>
</feature>
<protein>
    <recommendedName>
        <fullName evidence="4">TRASH domain-containing protein</fullName>
    </recommendedName>
</protein>
<keyword evidence="2" id="KW-0690">Ribosome biogenesis</keyword>
<dbReference type="EMBL" id="HBDZ01008523">
    <property type="protein sequence ID" value="CAD8240242.1"/>
    <property type="molecule type" value="Transcribed_RNA"/>
</dbReference>
<evidence type="ECO:0000259" key="4">
    <source>
        <dbReference type="SMART" id="SM00746"/>
    </source>
</evidence>
<dbReference type="InterPro" id="IPR038630">
    <property type="entry name" value="L24e/L24_sf"/>
</dbReference>
<dbReference type="SUPFAM" id="SSF57716">
    <property type="entry name" value="Glucocorticoid receptor-like (DNA-binding domain)"/>
    <property type="match status" value="1"/>
</dbReference>
<feature type="domain" description="TRASH" evidence="4">
    <location>
        <begin position="6"/>
        <end position="44"/>
    </location>
</feature>
<evidence type="ECO:0000256" key="3">
    <source>
        <dbReference type="SAM" id="MobiDB-lite"/>
    </source>
</evidence>
<evidence type="ECO:0000313" key="5">
    <source>
        <dbReference type="EMBL" id="CAD8240242.1"/>
    </source>
</evidence>
<proteinExistence type="inferred from homology"/>
<dbReference type="Pfam" id="PF01246">
    <property type="entry name" value="Ribosomal_L24e"/>
    <property type="match status" value="1"/>
</dbReference>
<name>A0A7R9TN74_9VIRI</name>